<dbReference type="Gene3D" id="3.90.1150.10">
    <property type="entry name" value="Aspartate Aminotransferase, domain 1"/>
    <property type="match status" value="1"/>
</dbReference>
<dbReference type="GO" id="GO:0051536">
    <property type="term" value="F:iron-sulfur cluster binding"/>
    <property type="evidence" value="ECO:0007669"/>
    <property type="project" value="UniProtKB-KW"/>
</dbReference>
<evidence type="ECO:0000256" key="2">
    <source>
        <dbReference type="ARBA" id="ARBA00006490"/>
    </source>
</evidence>
<dbReference type="RefSeq" id="WP_303886232.1">
    <property type="nucleotide sequence ID" value="NZ_JAGZCC010000011.1"/>
</dbReference>
<proteinExistence type="inferred from homology"/>
<evidence type="ECO:0000256" key="4">
    <source>
        <dbReference type="ARBA" id="ARBA00022898"/>
    </source>
</evidence>
<dbReference type="SUPFAM" id="SSF53383">
    <property type="entry name" value="PLP-dependent transferases"/>
    <property type="match status" value="1"/>
</dbReference>
<dbReference type="Pfam" id="PF00266">
    <property type="entry name" value="Aminotran_5"/>
    <property type="match status" value="1"/>
</dbReference>
<evidence type="ECO:0000256" key="7">
    <source>
        <dbReference type="RuleBase" id="RU004504"/>
    </source>
</evidence>
<dbReference type="GO" id="GO:0031071">
    <property type="term" value="F:cysteine desulfurase activity"/>
    <property type="evidence" value="ECO:0007669"/>
    <property type="project" value="UniProtKB-ARBA"/>
</dbReference>
<comment type="caution">
    <text evidence="9">The sequence shown here is derived from an EMBL/GenBank/DDBJ whole genome shotgun (WGS) entry which is preliminary data.</text>
</comment>
<evidence type="ECO:0000256" key="1">
    <source>
        <dbReference type="ARBA" id="ARBA00001933"/>
    </source>
</evidence>
<dbReference type="EMBL" id="JAGZCC010000011">
    <property type="protein sequence ID" value="MBS5587769.1"/>
    <property type="molecule type" value="Genomic_DNA"/>
</dbReference>
<dbReference type="InterPro" id="IPR015421">
    <property type="entry name" value="PyrdxlP-dep_Trfase_major"/>
</dbReference>
<dbReference type="AlphaFoldDB" id="A0A943I606"/>
<reference evidence="9" key="1">
    <citation type="submission" date="2021-02" db="EMBL/GenBank/DDBJ databases">
        <title>Infant gut strain persistence is associated with maternal origin, phylogeny, and functional potential including surface adhesion and iron acquisition.</title>
        <authorList>
            <person name="Lou Y.C."/>
        </authorList>
    </citation>
    <scope>NUCLEOTIDE SEQUENCE</scope>
    <source>
        <strain evidence="9">L3_108_000G1_dasL3_108_000G1_metabat.metabat.11</strain>
    </source>
</reference>
<protein>
    <submittedName>
        <fullName evidence="9">Cysteine desulfurase</fullName>
    </submittedName>
</protein>
<feature type="domain" description="Aminotransferase class V" evidence="8">
    <location>
        <begin position="2"/>
        <end position="363"/>
    </location>
</feature>
<gene>
    <name evidence="9" type="ORF">KHX14_02975</name>
</gene>
<comment type="similarity">
    <text evidence="2">Belongs to the class-V pyridoxal-phosphate-dependent aminotransferase family. NifS/IscS subfamily.</text>
</comment>
<dbReference type="InterPro" id="IPR000192">
    <property type="entry name" value="Aminotrans_V_dom"/>
</dbReference>
<dbReference type="PIRSF" id="PIRSF005572">
    <property type="entry name" value="NifS"/>
    <property type="match status" value="1"/>
</dbReference>
<dbReference type="PANTHER" id="PTHR11601:SF50">
    <property type="entry name" value="CYSTEINE DESULFURASE ISCS 2-RELATED"/>
    <property type="match status" value="1"/>
</dbReference>
<sequence length="378" mass="42875">MIYLDYVATTPLRSEVLSTYNNLLEKYFFNADSMYDKGIEVNRLMEHSRKLISEMLKVKEDELIFTSCGSESNNLAIKGVAFQYQNRGKHIITTAIEHSSVYETCKELERTFGFEVTYLNVDQKGRISLQELQDSIRDDTILVSIMYVNNEIGVINPIEEIKQIVKKYDKIKLHFDMVQALGKLPIDLTDVDLASFSAHKIYGLKGSGLLFKRRSTTIVPLINGGQQEFGLRGGTSNACSNIVFAKTLRLALENFDNKAKHIKMINSYARKCLNQIDGVVINSDETCCISSILNFSCPGYKPEVILHDLESEGIYLSTRSACSSKSENISRIMAQLNLDKEIASSALRISFGEHTISEDIDKFCYYLQESLRKLKKQR</sequence>
<keyword evidence="3" id="KW-0479">Metal-binding</keyword>
<keyword evidence="5" id="KW-0408">Iron</keyword>
<dbReference type="Proteomes" id="UP000751224">
    <property type="component" value="Unassembled WGS sequence"/>
</dbReference>
<dbReference type="InterPro" id="IPR016454">
    <property type="entry name" value="Cysteine_dSase"/>
</dbReference>
<dbReference type="Gene3D" id="3.40.640.10">
    <property type="entry name" value="Type I PLP-dependent aspartate aminotransferase-like (Major domain)"/>
    <property type="match status" value="1"/>
</dbReference>
<name>A0A943I606_9FIRM</name>
<dbReference type="PROSITE" id="PS00595">
    <property type="entry name" value="AA_TRANSFER_CLASS_5"/>
    <property type="match status" value="1"/>
</dbReference>
<keyword evidence="4" id="KW-0663">Pyridoxal phosphate</keyword>
<dbReference type="InterPro" id="IPR020578">
    <property type="entry name" value="Aminotrans_V_PyrdxlP_BS"/>
</dbReference>
<keyword evidence="6" id="KW-0411">Iron-sulfur</keyword>
<dbReference type="FunFam" id="3.40.640.10:FF:000084">
    <property type="entry name" value="IscS-like cysteine desulfurase"/>
    <property type="match status" value="1"/>
</dbReference>
<evidence type="ECO:0000256" key="6">
    <source>
        <dbReference type="ARBA" id="ARBA00023014"/>
    </source>
</evidence>
<evidence type="ECO:0000256" key="3">
    <source>
        <dbReference type="ARBA" id="ARBA00022723"/>
    </source>
</evidence>
<dbReference type="Gene3D" id="1.10.260.50">
    <property type="match status" value="1"/>
</dbReference>
<evidence type="ECO:0000313" key="10">
    <source>
        <dbReference type="Proteomes" id="UP000751224"/>
    </source>
</evidence>
<dbReference type="InterPro" id="IPR015424">
    <property type="entry name" value="PyrdxlP-dep_Trfase"/>
</dbReference>
<dbReference type="GO" id="GO:0046872">
    <property type="term" value="F:metal ion binding"/>
    <property type="evidence" value="ECO:0007669"/>
    <property type="project" value="UniProtKB-KW"/>
</dbReference>
<evidence type="ECO:0000259" key="8">
    <source>
        <dbReference type="Pfam" id="PF00266"/>
    </source>
</evidence>
<dbReference type="PANTHER" id="PTHR11601">
    <property type="entry name" value="CYSTEINE DESULFURYLASE FAMILY MEMBER"/>
    <property type="match status" value="1"/>
</dbReference>
<evidence type="ECO:0000313" key="9">
    <source>
        <dbReference type="EMBL" id="MBS5587769.1"/>
    </source>
</evidence>
<organism evidence="9 10">
    <name type="scientific">Thomasclavelia spiroformis</name>
    <dbReference type="NCBI Taxonomy" id="29348"/>
    <lineage>
        <taxon>Bacteria</taxon>
        <taxon>Bacillati</taxon>
        <taxon>Bacillota</taxon>
        <taxon>Erysipelotrichia</taxon>
        <taxon>Erysipelotrichales</taxon>
        <taxon>Coprobacillaceae</taxon>
        <taxon>Thomasclavelia</taxon>
    </lineage>
</organism>
<accession>A0A943I606</accession>
<dbReference type="InterPro" id="IPR015422">
    <property type="entry name" value="PyrdxlP-dep_Trfase_small"/>
</dbReference>
<evidence type="ECO:0000256" key="5">
    <source>
        <dbReference type="ARBA" id="ARBA00023004"/>
    </source>
</evidence>
<comment type="cofactor">
    <cofactor evidence="1 7">
        <name>pyridoxal 5'-phosphate</name>
        <dbReference type="ChEBI" id="CHEBI:597326"/>
    </cofactor>
</comment>